<dbReference type="Proteomes" id="UP000708148">
    <property type="component" value="Unassembled WGS sequence"/>
</dbReference>
<dbReference type="GO" id="GO:0120009">
    <property type="term" value="P:intermembrane lipid transfer"/>
    <property type="evidence" value="ECO:0007669"/>
    <property type="project" value="UniProtKB-ARBA"/>
</dbReference>
<keyword evidence="3" id="KW-0813">Transport</keyword>
<dbReference type="GO" id="GO:0032934">
    <property type="term" value="F:sterol binding"/>
    <property type="evidence" value="ECO:0007669"/>
    <property type="project" value="TreeGrafter"/>
</dbReference>
<evidence type="ECO:0000259" key="9">
    <source>
        <dbReference type="PROSITE" id="PS50003"/>
    </source>
</evidence>
<protein>
    <recommendedName>
        <fullName evidence="9">PH domain-containing protein</fullName>
    </recommendedName>
</protein>
<dbReference type="Gene3D" id="3.30.70.3490">
    <property type="match status" value="1"/>
</dbReference>
<dbReference type="InterPro" id="IPR037239">
    <property type="entry name" value="OSBP_sf"/>
</dbReference>
<dbReference type="GO" id="GO:0005829">
    <property type="term" value="C:cytosol"/>
    <property type="evidence" value="ECO:0007669"/>
    <property type="project" value="TreeGrafter"/>
</dbReference>
<gene>
    <name evidence="10" type="ORF">OSTQU699_LOCUS1825</name>
</gene>
<name>A0A8S1INZ5_9CHLO</name>
<dbReference type="Pfam" id="PF01237">
    <property type="entry name" value="Oxysterol_BP"/>
    <property type="match status" value="1"/>
</dbReference>
<dbReference type="Gene3D" id="2.40.160.120">
    <property type="match status" value="1"/>
</dbReference>
<keyword evidence="5" id="KW-0445">Lipid transport</keyword>
<dbReference type="Gene3D" id="2.30.29.30">
    <property type="entry name" value="Pleckstrin-homology domain (PH domain)/Phosphotyrosine-binding domain (PTB)"/>
    <property type="match status" value="1"/>
</dbReference>
<dbReference type="PROSITE" id="PS01013">
    <property type="entry name" value="OSBP"/>
    <property type="match status" value="1"/>
</dbReference>
<evidence type="ECO:0000256" key="5">
    <source>
        <dbReference type="ARBA" id="ARBA00023055"/>
    </source>
</evidence>
<keyword evidence="4" id="KW-0597">Phosphoprotein</keyword>
<dbReference type="GO" id="GO:0016020">
    <property type="term" value="C:membrane"/>
    <property type="evidence" value="ECO:0007669"/>
    <property type="project" value="TreeGrafter"/>
</dbReference>
<dbReference type="PANTHER" id="PTHR10972">
    <property type="entry name" value="OXYSTEROL-BINDING PROTEIN-RELATED"/>
    <property type="match status" value="1"/>
</dbReference>
<dbReference type="InterPro" id="IPR000648">
    <property type="entry name" value="Oxysterol-bd"/>
</dbReference>
<dbReference type="SUPFAM" id="SSF144000">
    <property type="entry name" value="Oxysterol-binding protein-like"/>
    <property type="match status" value="1"/>
</dbReference>
<organism evidence="10 11">
    <name type="scientific">Ostreobium quekettii</name>
    <dbReference type="NCBI Taxonomy" id="121088"/>
    <lineage>
        <taxon>Eukaryota</taxon>
        <taxon>Viridiplantae</taxon>
        <taxon>Chlorophyta</taxon>
        <taxon>core chlorophytes</taxon>
        <taxon>Ulvophyceae</taxon>
        <taxon>TCBD clade</taxon>
        <taxon>Bryopsidales</taxon>
        <taxon>Ostreobineae</taxon>
        <taxon>Ostreobiaceae</taxon>
        <taxon>Ostreobium</taxon>
    </lineage>
</organism>
<feature type="region of interest" description="Disordered" evidence="8">
    <location>
        <begin position="380"/>
        <end position="419"/>
    </location>
</feature>
<feature type="region of interest" description="Disordered" evidence="8">
    <location>
        <begin position="208"/>
        <end position="232"/>
    </location>
</feature>
<comment type="caution">
    <text evidence="10">The sequence shown here is derived from an EMBL/GenBank/DDBJ whole genome shotgun (WGS) entry which is preliminary data.</text>
</comment>
<feature type="compositionally biased region" description="Acidic residues" evidence="8">
    <location>
        <begin position="387"/>
        <end position="406"/>
    </location>
</feature>
<keyword evidence="6" id="KW-0446">Lipid-binding</keyword>
<keyword evidence="11" id="KW-1185">Reference proteome</keyword>
<dbReference type="PROSITE" id="PS50003">
    <property type="entry name" value="PH_DOMAIN"/>
    <property type="match status" value="1"/>
</dbReference>
<dbReference type="InterPro" id="IPR018494">
    <property type="entry name" value="Oxysterol-bd_CS"/>
</dbReference>
<dbReference type="InterPro" id="IPR011993">
    <property type="entry name" value="PH-like_dom_sf"/>
</dbReference>
<evidence type="ECO:0000313" key="10">
    <source>
        <dbReference type="EMBL" id="CAD7696464.1"/>
    </source>
</evidence>
<evidence type="ECO:0000256" key="7">
    <source>
        <dbReference type="RuleBase" id="RU003844"/>
    </source>
</evidence>
<evidence type="ECO:0000256" key="1">
    <source>
        <dbReference type="ARBA" id="ARBA00003361"/>
    </source>
</evidence>
<feature type="region of interest" description="Disordered" evidence="8">
    <location>
        <begin position="154"/>
        <end position="181"/>
    </location>
</feature>
<feature type="compositionally biased region" description="Gly residues" evidence="8">
    <location>
        <begin position="210"/>
        <end position="220"/>
    </location>
</feature>
<evidence type="ECO:0000256" key="8">
    <source>
        <dbReference type="SAM" id="MobiDB-lite"/>
    </source>
</evidence>
<evidence type="ECO:0000313" key="11">
    <source>
        <dbReference type="Proteomes" id="UP000708148"/>
    </source>
</evidence>
<sequence>MWMGHFKRWNRRFFSLDTPGALTYSKAPDAIGRQRRTITLAGADVVMAKGNARQFCVVTRGGGMVYLRAMARGDRELWVTSLRKSVEDFGVMLGRVAEAAAGPGLPGSGIHRRSFSMELAADVDPQQARIQRELNSRLRGRMARLSPVEAEVRRRLAVTGRGSGGEGGGREEGGKSGADGHGLVYWGQNGNLGQGVGEERSRAGFWTLGGRKGQGQGEAGIAGRPSAESEERDWDGVDVLGGLDALMGEVRRIVADELLRVLELQVENAALQRRLRLAREAGGQGAESTVGVGSGNGDCEGGTDSDGSGAGLGGLACSSECYSTAGSCWSDGCASEGGGGGIGGPPSPGGVMPDELIKALEVVREVEYAMKAPPAVLVVGKLGEPPSTEEEMDGPEEHNEEDTEADDSPRGWPGPRSCLPAPRPLRRGFSLWSILKNAIGWDLTRITMPSTINEPLSALQRLAEELEYSAILDRAAACATGVDRLLHVSAFVLSSYSSMLLRDSKPFNPLLGETFEYSRGGVRFLAEQVSHHPPVSCFWARGGDPNGGSEEGFELHGELELRSKFWGKSVAVMSAGRLQLRLCGSGDEFVWDKAAVSINNIILGKLWLDVHGDVCVENRATGESARLHLPRCRGSLAERGRVQGFVHDARGEKVYRIYGSFMGSVMAERVGAGDGDIREAIELFRRAAPPDEGGAQYYMTGLAITLNDPREMAPGEVPRTDSRLRPDVRALENGDPDLATSEKLRLEEKQRAARKARKEAGIGHVPAWFRRREGSGAELVRGVGHSGPPVWEFNGGYWERKQDREWPECPDIY</sequence>
<comment type="similarity">
    <text evidence="2 7">Belongs to the OSBP family.</text>
</comment>
<dbReference type="InterPro" id="IPR001849">
    <property type="entry name" value="PH_domain"/>
</dbReference>
<dbReference type="EMBL" id="CAJHUC010000482">
    <property type="protein sequence ID" value="CAD7696464.1"/>
    <property type="molecule type" value="Genomic_DNA"/>
</dbReference>
<proteinExistence type="inferred from homology"/>
<comment type="function">
    <text evidence="1">May be involved in the transport of sterols.</text>
</comment>
<feature type="domain" description="PH" evidence="9">
    <location>
        <begin position="1"/>
        <end position="87"/>
    </location>
</feature>
<dbReference type="FunFam" id="2.40.160.120:FF:000001">
    <property type="entry name" value="Oxysterol-binding protein"/>
    <property type="match status" value="1"/>
</dbReference>
<evidence type="ECO:0000256" key="2">
    <source>
        <dbReference type="ARBA" id="ARBA00008842"/>
    </source>
</evidence>
<dbReference type="SUPFAM" id="SSF50729">
    <property type="entry name" value="PH domain-like"/>
    <property type="match status" value="1"/>
</dbReference>
<evidence type="ECO:0000256" key="4">
    <source>
        <dbReference type="ARBA" id="ARBA00022553"/>
    </source>
</evidence>
<accession>A0A8S1INZ5</accession>
<dbReference type="OrthoDB" id="1914979at2759"/>
<dbReference type="AlphaFoldDB" id="A0A8S1INZ5"/>
<evidence type="ECO:0000256" key="6">
    <source>
        <dbReference type="ARBA" id="ARBA00023121"/>
    </source>
</evidence>
<dbReference type="PANTHER" id="PTHR10972:SF205">
    <property type="entry name" value="OXYSTEROL-BINDING PROTEIN 1"/>
    <property type="match status" value="1"/>
</dbReference>
<evidence type="ECO:0000256" key="3">
    <source>
        <dbReference type="ARBA" id="ARBA00022448"/>
    </source>
</evidence>
<reference evidence="10" key="1">
    <citation type="submission" date="2020-12" db="EMBL/GenBank/DDBJ databases">
        <authorList>
            <person name="Iha C."/>
        </authorList>
    </citation>
    <scope>NUCLEOTIDE SEQUENCE</scope>
</reference>